<evidence type="ECO:0000313" key="5">
    <source>
        <dbReference type="Proteomes" id="UP000014760"/>
    </source>
</evidence>
<organism evidence="3">
    <name type="scientific">Capitella teleta</name>
    <name type="common">Polychaete worm</name>
    <dbReference type="NCBI Taxonomy" id="283909"/>
    <lineage>
        <taxon>Eukaryota</taxon>
        <taxon>Metazoa</taxon>
        <taxon>Spiralia</taxon>
        <taxon>Lophotrochozoa</taxon>
        <taxon>Annelida</taxon>
        <taxon>Polychaeta</taxon>
        <taxon>Sedentaria</taxon>
        <taxon>Scolecida</taxon>
        <taxon>Capitellidae</taxon>
        <taxon>Capitella</taxon>
    </lineage>
</organism>
<gene>
    <name evidence="3" type="ORF">CAPTEDRAFT_123523</name>
</gene>
<name>R7UX77_CAPTE</name>
<reference evidence="4" key="3">
    <citation type="submission" date="2015-06" db="UniProtKB">
        <authorList>
            <consortium name="EnsemblMetazoa"/>
        </authorList>
    </citation>
    <scope>IDENTIFICATION</scope>
</reference>
<comment type="similarity">
    <text evidence="1">Belongs to the THEM6 family.</text>
</comment>
<evidence type="ECO:0000256" key="2">
    <source>
        <dbReference type="ARBA" id="ARBA00041112"/>
    </source>
</evidence>
<dbReference type="Gene3D" id="3.10.129.10">
    <property type="entry name" value="Hotdog Thioesterase"/>
    <property type="match status" value="1"/>
</dbReference>
<dbReference type="PANTHER" id="PTHR12475">
    <property type="match status" value="1"/>
</dbReference>
<dbReference type="EMBL" id="KB299000">
    <property type="protein sequence ID" value="ELU08517.1"/>
    <property type="molecule type" value="Genomic_DNA"/>
</dbReference>
<evidence type="ECO:0000313" key="3">
    <source>
        <dbReference type="EMBL" id="ELU08517.1"/>
    </source>
</evidence>
<dbReference type="InterPro" id="IPR029069">
    <property type="entry name" value="HotDog_dom_sf"/>
</dbReference>
<protein>
    <recommendedName>
        <fullName evidence="2">Protein THEM6</fullName>
    </recommendedName>
</protein>
<dbReference type="InterPro" id="IPR051490">
    <property type="entry name" value="THEM6_lcsJ_thioesterase"/>
</dbReference>
<dbReference type="EnsemblMetazoa" id="CapteT123523">
    <property type="protein sequence ID" value="CapteP123523"/>
    <property type="gene ID" value="CapteG123523"/>
</dbReference>
<evidence type="ECO:0000313" key="4">
    <source>
        <dbReference type="EnsemblMetazoa" id="CapteP123523"/>
    </source>
</evidence>
<dbReference type="Pfam" id="PF13279">
    <property type="entry name" value="4HBT_2"/>
    <property type="match status" value="1"/>
</dbReference>
<evidence type="ECO:0000256" key="1">
    <source>
        <dbReference type="ARBA" id="ARBA00038228"/>
    </source>
</evidence>
<dbReference type="OMA" id="RDIDMCH"/>
<sequence>MPGFLCLFLSLLFIFFDVFYFIRGILQLVLTKYITGRKSPLEESLTYGVCLTSDLDFMWHMNNARYLREADFGRFHLWIQNGVWGIIRQKGVYMTLGASSVRYRASLTLGTTFNIRSKVICWDEQAFYVEQKIERRSDGFLCALIWIKQTVKGKTPHEILLDILGENIQSPEFPEDMRLWKEAHEASSAKLKKLRYAATDLNLSDKNK</sequence>
<dbReference type="OrthoDB" id="265761at2759"/>
<reference evidence="3 5" key="2">
    <citation type="journal article" date="2013" name="Nature">
        <title>Insights into bilaterian evolution from three spiralian genomes.</title>
        <authorList>
            <person name="Simakov O."/>
            <person name="Marletaz F."/>
            <person name="Cho S.J."/>
            <person name="Edsinger-Gonzales E."/>
            <person name="Havlak P."/>
            <person name="Hellsten U."/>
            <person name="Kuo D.H."/>
            <person name="Larsson T."/>
            <person name="Lv J."/>
            <person name="Arendt D."/>
            <person name="Savage R."/>
            <person name="Osoegawa K."/>
            <person name="de Jong P."/>
            <person name="Grimwood J."/>
            <person name="Chapman J.A."/>
            <person name="Shapiro H."/>
            <person name="Aerts A."/>
            <person name="Otillar R.P."/>
            <person name="Terry A.Y."/>
            <person name="Boore J.L."/>
            <person name="Grigoriev I.V."/>
            <person name="Lindberg D.R."/>
            <person name="Seaver E.C."/>
            <person name="Weisblat D.A."/>
            <person name="Putnam N.H."/>
            <person name="Rokhsar D.S."/>
        </authorList>
    </citation>
    <scope>NUCLEOTIDE SEQUENCE</scope>
    <source>
        <strain evidence="3 5">I ESC-2004</strain>
    </source>
</reference>
<reference evidence="5" key="1">
    <citation type="submission" date="2012-12" db="EMBL/GenBank/DDBJ databases">
        <authorList>
            <person name="Hellsten U."/>
            <person name="Grimwood J."/>
            <person name="Chapman J.A."/>
            <person name="Shapiro H."/>
            <person name="Aerts A."/>
            <person name="Otillar R.P."/>
            <person name="Terry A.Y."/>
            <person name="Boore J.L."/>
            <person name="Simakov O."/>
            <person name="Marletaz F."/>
            <person name="Cho S.-J."/>
            <person name="Edsinger-Gonzales E."/>
            <person name="Havlak P."/>
            <person name="Kuo D.-H."/>
            <person name="Larsson T."/>
            <person name="Lv J."/>
            <person name="Arendt D."/>
            <person name="Savage R."/>
            <person name="Osoegawa K."/>
            <person name="de Jong P."/>
            <person name="Lindberg D.R."/>
            <person name="Seaver E.C."/>
            <person name="Weisblat D.A."/>
            <person name="Putnam N.H."/>
            <person name="Grigoriev I.V."/>
            <person name="Rokhsar D.S."/>
        </authorList>
    </citation>
    <scope>NUCLEOTIDE SEQUENCE</scope>
    <source>
        <strain evidence="5">I ESC-2004</strain>
    </source>
</reference>
<dbReference type="AlphaFoldDB" id="R7UX77"/>
<dbReference type="FunCoup" id="R7UX77">
    <property type="interactions" value="1"/>
</dbReference>
<dbReference type="HOGENOM" id="CLU_091107_0_1_1"/>
<dbReference type="PANTHER" id="PTHR12475:SF4">
    <property type="entry name" value="PROTEIN THEM6"/>
    <property type="match status" value="1"/>
</dbReference>
<dbReference type="Proteomes" id="UP000014760">
    <property type="component" value="Unassembled WGS sequence"/>
</dbReference>
<dbReference type="CDD" id="cd00586">
    <property type="entry name" value="4HBT"/>
    <property type="match status" value="1"/>
</dbReference>
<dbReference type="SUPFAM" id="SSF54637">
    <property type="entry name" value="Thioesterase/thiol ester dehydrase-isomerase"/>
    <property type="match status" value="1"/>
</dbReference>
<dbReference type="EMBL" id="AMQN01006713">
    <property type="status" value="NOT_ANNOTATED_CDS"/>
    <property type="molecule type" value="Genomic_DNA"/>
</dbReference>
<accession>R7UX77</accession>
<keyword evidence="5" id="KW-1185">Reference proteome</keyword>
<proteinExistence type="inferred from homology"/>